<feature type="region of interest" description="Disordered" evidence="1">
    <location>
        <begin position="1"/>
        <end position="36"/>
    </location>
</feature>
<protein>
    <submittedName>
        <fullName evidence="3">Uncharacterized protein</fullName>
    </submittedName>
</protein>
<evidence type="ECO:0000256" key="1">
    <source>
        <dbReference type="SAM" id="MobiDB-lite"/>
    </source>
</evidence>
<organism evidence="3 4">
    <name type="scientific">Prorocentrum cordatum</name>
    <dbReference type="NCBI Taxonomy" id="2364126"/>
    <lineage>
        <taxon>Eukaryota</taxon>
        <taxon>Sar</taxon>
        <taxon>Alveolata</taxon>
        <taxon>Dinophyceae</taxon>
        <taxon>Prorocentrales</taxon>
        <taxon>Prorocentraceae</taxon>
        <taxon>Prorocentrum</taxon>
    </lineage>
</organism>
<dbReference type="EMBL" id="CAUYUJ010017118">
    <property type="protein sequence ID" value="CAK0871970.1"/>
    <property type="molecule type" value="Genomic_DNA"/>
</dbReference>
<sequence>MLGGSGRRRGLLLPPAEGTPAARPRRWGSDAKGKASDESLSQWKDGLCDCFDEPEICFWACCCPAIRWADTVDLGGLVPFWVALAIYLGLSVGSAFLGEALLWAALAVACAGFRQEMRRKFGMSQSGRTYAEDCLLYCCCSCCAIAQEARHIEEACRVGHPVVAADGGAVNIRREG</sequence>
<keyword evidence="4" id="KW-1185">Reference proteome</keyword>
<keyword evidence="2" id="KW-1133">Transmembrane helix</keyword>
<accession>A0ABN9VFN4</accession>
<proteinExistence type="predicted"/>
<keyword evidence="2" id="KW-0472">Membrane</keyword>
<dbReference type="NCBIfam" id="TIGR01571">
    <property type="entry name" value="A_thal_Cys_rich"/>
    <property type="match status" value="1"/>
</dbReference>
<keyword evidence="2" id="KW-0812">Transmembrane</keyword>
<reference evidence="3" key="1">
    <citation type="submission" date="2023-10" db="EMBL/GenBank/DDBJ databases">
        <authorList>
            <person name="Chen Y."/>
            <person name="Shah S."/>
            <person name="Dougan E. K."/>
            <person name="Thang M."/>
            <person name="Chan C."/>
        </authorList>
    </citation>
    <scope>NUCLEOTIDE SEQUENCE [LARGE SCALE GENOMIC DNA]</scope>
</reference>
<comment type="caution">
    <text evidence="3">The sequence shown here is derived from an EMBL/GenBank/DDBJ whole genome shotgun (WGS) entry which is preliminary data.</text>
</comment>
<dbReference type="Pfam" id="PF04749">
    <property type="entry name" value="PLAC8"/>
    <property type="match status" value="1"/>
</dbReference>
<evidence type="ECO:0000313" key="3">
    <source>
        <dbReference type="EMBL" id="CAK0871970.1"/>
    </source>
</evidence>
<dbReference type="InterPro" id="IPR006461">
    <property type="entry name" value="PLAC_motif_containing"/>
</dbReference>
<dbReference type="PANTHER" id="PTHR15907">
    <property type="entry name" value="DUF614 FAMILY PROTEIN-RELATED"/>
    <property type="match status" value="1"/>
</dbReference>
<feature type="compositionally biased region" description="Basic and acidic residues" evidence="1">
    <location>
        <begin position="27"/>
        <end position="36"/>
    </location>
</feature>
<feature type="transmembrane region" description="Helical" evidence="2">
    <location>
        <begin position="80"/>
        <end position="113"/>
    </location>
</feature>
<feature type="compositionally biased region" description="Basic residues" evidence="1">
    <location>
        <begin position="1"/>
        <end position="10"/>
    </location>
</feature>
<dbReference type="Proteomes" id="UP001189429">
    <property type="component" value="Unassembled WGS sequence"/>
</dbReference>
<gene>
    <name evidence="3" type="ORF">PCOR1329_LOCUS57590</name>
</gene>
<evidence type="ECO:0000256" key="2">
    <source>
        <dbReference type="SAM" id="Phobius"/>
    </source>
</evidence>
<evidence type="ECO:0000313" key="4">
    <source>
        <dbReference type="Proteomes" id="UP001189429"/>
    </source>
</evidence>
<name>A0ABN9VFN4_9DINO</name>